<gene>
    <name evidence="2" type="ORF">AVDCRST_MAG89-4583</name>
</gene>
<feature type="compositionally biased region" description="Basic and acidic residues" evidence="1">
    <location>
        <begin position="500"/>
        <end position="529"/>
    </location>
</feature>
<feature type="compositionally biased region" description="Basic and acidic residues" evidence="1">
    <location>
        <begin position="66"/>
        <end position="88"/>
    </location>
</feature>
<feature type="compositionally biased region" description="Gly residues" evidence="1">
    <location>
        <begin position="205"/>
        <end position="214"/>
    </location>
</feature>
<feature type="compositionally biased region" description="Basic residues" evidence="1">
    <location>
        <begin position="461"/>
        <end position="479"/>
    </location>
</feature>
<feature type="compositionally biased region" description="Low complexity" evidence="1">
    <location>
        <begin position="38"/>
        <end position="60"/>
    </location>
</feature>
<feature type="region of interest" description="Disordered" evidence="1">
    <location>
        <begin position="1"/>
        <end position="574"/>
    </location>
</feature>
<feature type="non-terminal residue" evidence="2">
    <location>
        <position position="1"/>
    </location>
</feature>
<sequence length="574" mass="61044">ARLPVPRGVPGRPSAADDDRAARTPAPEHHAPARTARLRGPGPRPDGGARARPAPAAGLRAARRAQGGDRPRDRRDAHLHAADGRPDLFVRGARLPGERELPLPGRHPPPQRLHSAGGDRGDSHGVDGYVGLRQAGDRARLGPGRHPPGVAEAGRGVPRSAGGGRAGARRGAQLRPPRDHHGGHRHQEGDAAGGDRGYDPHLARRGGGAGGGQGVVRPRRLLPRRGRHPVHARGEQPQRLVRPVGRYGAGERAVPLPGRDRALRRRPVARPKRAGRGGADERRMELPARAPAAPPPLALRDHRGRRPAQRGAAHGRGVVLLPRGGVPAHPRAVGDRQRDRARCRDDDGDHARHRAGAGRRLAAPLQPPGGGGDVREHPPGGAPPVGRGGPGARPRGAARAWKREDAGAGHRAGEDRQRGAARAEPRRRVGRHRRHLVGGAHHHPSVPLQHPEPAGAQLVERHRHGHSHRAQGRHRRRQGHGHDDAGPLHAPRPGGQRLELLPRRADARREVPAADPPRRPATRADERAGDGALPPRDAALLLRSQALRHVPRAARNPVSHGARAGRGAGPARAL</sequence>
<feature type="compositionally biased region" description="Low complexity" evidence="1">
    <location>
        <begin position="1"/>
        <end position="14"/>
    </location>
</feature>
<feature type="compositionally biased region" description="Basic and acidic residues" evidence="1">
    <location>
        <begin position="15"/>
        <end position="31"/>
    </location>
</feature>
<feature type="compositionally biased region" description="Basic residues" evidence="1">
    <location>
        <begin position="428"/>
        <end position="444"/>
    </location>
</feature>
<name>A0A6J4MWM8_9BACT</name>
<evidence type="ECO:0000313" key="2">
    <source>
        <dbReference type="EMBL" id="CAA9370902.1"/>
    </source>
</evidence>
<feature type="compositionally biased region" description="Basic and acidic residues" evidence="1">
    <location>
        <begin position="401"/>
        <end position="427"/>
    </location>
</feature>
<proteinExistence type="predicted"/>
<organism evidence="2">
    <name type="scientific">uncultured Gemmatimonadota bacterium</name>
    <dbReference type="NCBI Taxonomy" id="203437"/>
    <lineage>
        <taxon>Bacteria</taxon>
        <taxon>Pseudomonadati</taxon>
        <taxon>Gemmatimonadota</taxon>
        <taxon>environmental samples</taxon>
    </lineage>
</organism>
<feature type="compositionally biased region" description="Low complexity" evidence="1">
    <location>
        <begin position="315"/>
        <end position="327"/>
    </location>
</feature>
<feature type="compositionally biased region" description="Low complexity" evidence="1">
    <location>
        <begin position="532"/>
        <end position="543"/>
    </location>
</feature>
<dbReference type="EMBL" id="CADCTV010000960">
    <property type="protein sequence ID" value="CAA9370902.1"/>
    <property type="molecule type" value="Genomic_DNA"/>
</dbReference>
<dbReference type="AlphaFoldDB" id="A0A6J4MWM8"/>
<protein>
    <submittedName>
        <fullName evidence="2">Uncharacterized protein</fullName>
    </submittedName>
</protein>
<feature type="compositionally biased region" description="Basic and acidic residues" evidence="1">
    <location>
        <begin position="332"/>
        <end position="350"/>
    </location>
</feature>
<feature type="compositionally biased region" description="Basic residues" evidence="1">
    <location>
        <begin position="217"/>
        <end position="231"/>
    </location>
</feature>
<feature type="non-terminal residue" evidence="2">
    <location>
        <position position="574"/>
    </location>
</feature>
<accession>A0A6J4MWM8</accession>
<feature type="compositionally biased region" description="Basic residues" evidence="1">
    <location>
        <begin position="262"/>
        <end position="275"/>
    </location>
</feature>
<feature type="compositionally biased region" description="Basic and acidic residues" evidence="1">
    <location>
        <begin position="176"/>
        <end position="189"/>
    </location>
</feature>
<reference evidence="2" key="1">
    <citation type="submission" date="2020-02" db="EMBL/GenBank/DDBJ databases">
        <authorList>
            <person name="Meier V. D."/>
        </authorList>
    </citation>
    <scope>NUCLEOTIDE SEQUENCE</scope>
    <source>
        <strain evidence="2">AVDCRST_MAG89</strain>
    </source>
</reference>
<evidence type="ECO:0000256" key="1">
    <source>
        <dbReference type="SAM" id="MobiDB-lite"/>
    </source>
</evidence>